<proteinExistence type="predicted"/>
<evidence type="ECO:0000313" key="2">
    <source>
        <dbReference type="Proteomes" id="UP001470230"/>
    </source>
</evidence>
<evidence type="ECO:0000313" key="1">
    <source>
        <dbReference type="EMBL" id="KAK8876208.1"/>
    </source>
</evidence>
<dbReference type="Proteomes" id="UP001470230">
    <property type="component" value="Unassembled WGS sequence"/>
</dbReference>
<gene>
    <name evidence="1" type="ORF">M9Y10_006398</name>
</gene>
<keyword evidence="2" id="KW-1185">Reference proteome</keyword>
<accession>A0ABR2JE28</accession>
<comment type="caution">
    <text evidence="1">The sequence shown here is derived from an EMBL/GenBank/DDBJ whole genome shotgun (WGS) entry which is preliminary data.</text>
</comment>
<sequence length="109" mass="12999">MSKDKIPHRRFVELNFVPVENVSLYSSLPSQTDLDLSGNQYDISDWMELPDSKIYLPIIEKDGNSTYYSKCYYHYCNAWINSKYKKYYLDQHISRESHSKNVQIRDCQT</sequence>
<organism evidence="1 2">
    <name type="scientific">Tritrichomonas musculus</name>
    <dbReference type="NCBI Taxonomy" id="1915356"/>
    <lineage>
        <taxon>Eukaryota</taxon>
        <taxon>Metamonada</taxon>
        <taxon>Parabasalia</taxon>
        <taxon>Tritrichomonadida</taxon>
        <taxon>Tritrichomonadidae</taxon>
        <taxon>Tritrichomonas</taxon>
    </lineage>
</organism>
<name>A0ABR2JE28_9EUKA</name>
<dbReference type="EMBL" id="JAPFFF010000012">
    <property type="protein sequence ID" value="KAK8876208.1"/>
    <property type="molecule type" value="Genomic_DNA"/>
</dbReference>
<protein>
    <submittedName>
        <fullName evidence="1">Uncharacterized protein</fullName>
    </submittedName>
</protein>
<reference evidence="1 2" key="1">
    <citation type="submission" date="2024-04" db="EMBL/GenBank/DDBJ databases">
        <title>Tritrichomonas musculus Genome.</title>
        <authorList>
            <person name="Alves-Ferreira E."/>
            <person name="Grigg M."/>
            <person name="Lorenzi H."/>
            <person name="Galac M."/>
        </authorList>
    </citation>
    <scope>NUCLEOTIDE SEQUENCE [LARGE SCALE GENOMIC DNA]</scope>
    <source>
        <strain evidence="1 2">EAF2021</strain>
    </source>
</reference>